<dbReference type="Gene3D" id="3.40.50.1000">
    <property type="entry name" value="HAD superfamily/HAD-like"/>
    <property type="match status" value="1"/>
</dbReference>
<dbReference type="EMBL" id="BMPE01000002">
    <property type="protein sequence ID" value="GGK95738.1"/>
    <property type="molecule type" value="Genomic_DNA"/>
</dbReference>
<accession>A0ABQ2FHR6</accession>
<evidence type="ECO:0000313" key="5">
    <source>
        <dbReference type="EMBL" id="GGK95738.1"/>
    </source>
</evidence>
<dbReference type="NCBIfam" id="TIGR01549">
    <property type="entry name" value="HAD-SF-IA-v1"/>
    <property type="match status" value="1"/>
</dbReference>
<dbReference type="SUPFAM" id="SSF56784">
    <property type="entry name" value="HAD-like"/>
    <property type="match status" value="1"/>
</dbReference>
<dbReference type="SFLD" id="SFLDS00003">
    <property type="entry name" value="Haloacid_Dehalogenase"/>
    <property type="match status" value="1"/>
</dbReference>
<dbReference type="InterPro" id="IPR036412">
    <property type="entry name" value="HAD-like_sf"/>
</dbReference>
<evidence type="ECO:0000256" key="3">
    <source>
        <dbReference type="ARBA" id="ARBA00022801"/>
    </source>
</evidence>
<organism evidence="5 6">
    <name type="scientific">Deinococcus radiotolerans</name>
    <dbReference type="NCBI Taxonomy" id="1309407"/>
    <lineage>
        <taxon>Bacteria</taxon>
        <taxon>Thermotogati</taxon>
        <taxon>Deinococcota</taxon>
        <taxon>Deinococci</taxon>
        <taxon>Deinococcales</taxon>
        <taxon>Deinococcaceae</taxon>
        <taxon>Deinococcus</taxon>
    </lineage>
</organism>
<comment type="cofactor">
    <cofactor evidence="1">
        <name>Mg(2+)</name>
        <dbReference type="ChEBI" id="CHEBI:18420"/>
    </cofactor>
</comment>
<keyword evidence="2" id="KW-0479">Metal-binding</keyword>
<evidence type="ECO:0000256" key="2">
    <source>
        <dbReference type="ARBA" id="ARBA00022723"/>
    </source>
</evidence>
<proteinExistence type="predicted"/>
<evidence type="ECO:0000256" key="4">
    <source>
        <dbReference type="ARBA" id="ARBA00022842"/>
    </source>
</evidence>
<sequence>MRPHLPAPLRFLAFDFDGTLTDFVAADIHALDTLRHAACPDVPQAAFEEWAVDEIMAFHARVEAGVAAPLRQDAERLERTLAAYGVALTGAHLGLYTRALVDATRPVPGAADLLRDLRAAGVRLALLSNAYDGPAQRARVRACFPDDPFEVVIIAGEVGALKPDPLPFRVLLDALDLPAHSGAYVGDSPEHDVCGAVAAGLRAWHVHPHPRVRARALAGGAALSVATLAELPCAAAAPS</sequence>
<dbReference type="PANTHER" id="PTHR46470:SF2">
    <property type="entry name" value="GLYCERALDEHYDE 3-PHOSPHATE PHOSPHATASE"/>
    <property type="match status" value="1"/>
</dbReference>
<dbReference type="RefSeq" id="WP_189068170.1">
    <property type="nucleotide sequence ID" value="NZ_BMPE01000002.1"/>
</dbReference>
<keyword evidence="3" id="KW-0378">Hydrolase</keyword>
<name>A0ABQ2FHR6_9DEIO</name>
<dbReference type="Pfam" id="PF00702">
    <property type="entry name" value="Hydrolase"/>
    <property type="match status" value="1"/>
</dbReference>
<keyword evidence="6" id="KW-1185">Reference proteome</keyword>
<reference evidence="6" key="1">
    <citation type="journal article" date="2019" name="Int. J. Syst. Evol. Microbiol.">
        <title>The Global Catalogue of Microorganisms (GCM) 10K type strain sequencing project: providing services to taxonomists for standard genome sequencing and annotation.</title>
        <authorList>
            <consortium name="The Broad Institute Genomics Platform"/>
            <consortium name="The Broad Institute Genome Sequencing Center for Infectious Disease"/>
            <person name="Wu L."/>
            <person name="Ma J."/>
        </authorList>
    </citation>
    <scope>NUCLEOTIDE SEQUENCE [LARGE SCALE GENOMIC DNA]</scope>
    <source>
        <strain evidence="6">JCM 19173</strain>
    </source>
</reference>
<dbReference type="PANTHER" id="PTHR46470">
    <property type="entry name" value="N-ACYLNEURAMINATE-9-PHOSPHATASE"/>
    <property type="match status" value="1"/>
</dbReference>
<gene>
    <name evidence="5" type="ORF">GCM10010844_12800</name>
</gene>
<dbReference type="Proteomes" id="UP000604341">
    <property type="component" value="Unassembled WGS sequence"/>
</dbReference>
<dbReference type="SFLD" id="SFLDG01129">
    <property type="entry name" value="C1.5:_HAD__Beta-PGM__Phosphata"/>
    <property type="match status" value="1"/>
</dbReference>
<dbReference type="InterPro" id="IPR006439">
    <property type="entry name" value="HAD-SF_hydro_IA"/>
</dbReference>
<dbReference type="InterPro" id="IPR051400">
    <property type="entry name" value="HAD-like_hydrolase"/>
</dbReference>
<protein>
    <submittedName>
        <fullName evidence="5">Haloacid dehalogenase</fullName>
    </submittedName>
</protein>
<keyword evidence="4" id="KW-0460">Magnesium</keyword>
<comment type="caution">
    <text evidence="5">The sequence shown here is derived from an EMBL/GenBank/DDBJ whole genome shotgun (WGS) entry which is preliminary data.</text>
</comment>
<dbReference type="PRINTS" id="PR00413">
    <property type="entry name" value="HADHALOGNASE"/>
</dbReference>
<evidence type="ECO:0000256" key="1">
    <source>
        <dbReference type="ARBA" id="ARBA00001946"/>
    </source>
</evidence>
<dbReference type="InterPro" id="IPR023214">
    <property type="entry name" value="HAD_sf"/>
</dbReference>
<evidence type="ECO:0000313" key="6">
    <source>
        <dbReference type="Proteomes" id="UP000604341"/>
    </source>
</evidence>